<dbReference type="eggNOG" id="ENOG5030WPU">
    <property type="taxonomic scope" value="Bacteria"/>
</dbReference>
<evidence type="ECO:0000313" key="2">
    <source>
        <dbReference type="Proteomes" id="UP000003160"/>
    </source>
</evidence>
<dbReference type="EMBL" id="ACKS01000095">
    <property type="protein sequence ID" value="EFA43086.1"/>
    <property type="molecule type" value="Genomic_DNA"/>
</dbReference>
<keyword evidence="2" id="KW-1185">Reference proteome</keyword>
<dbReference type="Proteomes" id="UP000003160">
    <property type="component" value="Unassembled WGS sequence"/>
</dbReference>
<sequence length="70" mass="7950">MNKNLLDKVSTEKLDMLVDALGEVIKEMRSAGGTSDACFRDESYWTCFSVRNMIFASLRRHAMKSESSKL</sequence>
<name>D1PZZ2_9BACT</name>
<dbReference type="HOGENOM" id="CLU_2754484_0_0_10"/>
<gene>
    <name evidence="1" type="ORF">HMPREF0645_2527</name>
</gene>
<dbReference type="AlphaFoldDB" id="D1PZZ2"/>
<comment type="caution">
    <text evidence="1">The sequence shown here is derived from an EMBL/GenBank/DDBJ whole genome shotgun (WGS) entry which is preliminary data.</text>
</comment>
<evidence type="ECO:0000313" key="1">
    <source>
        <dbReference type="EMBL" id="EFA43086.1"/>
    </source>
</evidence>
<accession>D1PZZ2</accession>
<organism evidence="1 2">
    <name type="scientific">Hallella bergensis DSM 17361</name>
    <dbReference type="NCBI Taxonomy" id="585502"/>
    <lineage>
        <taxon>Bacteria</taxon>
        <taxon>Pseudomonadati</taxon>
        <taxon>Bacteroidota</taxon>
        <taxon>Bacteroidia</taxon>
        <taxon>Bacteroidales</taxon>
        <taxon>Prevotellaceae</taxon>
        <taxon>Hallella</taxon>
    </lineage>
</organism>
<protein>
    <submittedName>
        <fullName evidence="1">Uncharacterized protein</fullName>
    </submittedName>
</protein>
<reference evidence="1 2" key="1">
    <citation type="submission" date="2009-10" db="EMBL/GenBank/DDBJ databases">
        <authorList>
            <person name="Qin X."/>
            <person name="Bachman B."/>
            <person name="Battles P."/>
            <person name="Bell A."/>
            <person name="Bess C."/>
            <person name="Bickham C."/>
            <person name="Chaboub L."/>
            <person name="Chen D."/>
            <person name="Coyle M."/>
            <person name="Deiros D.R."/>
            <person name="Dinh H."/>
            <person name="Forbes L."/>
            <person name="Fowler G."/>
            <person name="Francisco L."/>
            <person name="Fu Q."/>
            <person name="Gubbala S."/>
            <person name="Hale W."/>
            <person name="Han Y."/>
            <person name="Hemphill L."/>
            <person name="Highlander S.K."/>
            <person name="Hirani K."/>
            <person name="Hogues M."/>
            <person name="Jackson L."/>
            <person name="Jakkamsetti A."/>
            <person name="Javaid M."/>
            <person name="Jiang H."/>
            <person name="Korchina V."/>
            <person name="Kovar C."/>
            <person name="Lara F."/>
            <person name="Lee S."/>
            <person name="Mata R."/>
            <person name="Mathew T."/>
            <person name="Moen C."/>
            <person name="Morales K."/>
            <person name="Munidasa M."/>
            <person name="Nazareth L."/>
            <person name="Ngo R."/>
            <person name="Nguyen L."/>
            <person name="Okwuonu G."/>
            <person name="Ongeri F."/>
            <person name="Patil S."/>
            <person name="Petrosino J."/>
            <person name="Pham C."/>
            <person name="Pham P."/>
            <person name="Pu L.-L."/>
            <person name="Puazo M."/>
            <person name="Raj R."/>
            <person name="Reid J."/>
            <person name="Rouhana J."/>
            <person name="Saada N."/>
            <person name="Shang Y."/>
            <person name="Simmons D."/>
            <person name="Thornton R."/>
            <person name="Warren J."/>
            <person name="Weissenberger G."/>
            <person name="Zhang J."/>
            <person name="Zhang L."/>
            <person name="Zhou C."/>
            <person name="Zhu D."/>
            <person name="Muzny D."/>
            <person name="Worley K."/>
            <person name="Gibbs R."/>
        </authorList>
    </citation>
    <scope>NUCLEOTIDE SEQUENCE [LARGE SCALE GENOMIC DNA]</scope>
    <source>
        <strain evidence="1 2">DSM 17361</strain>
    </source>
</reference>
<proteinExistence type="predicted"/>